<comment type="similarity">
    <text evidence="2">Belongs to the amino acid/polyamine transporter 2 family.</text>
</comment>
<dbReference type="Pfam" id="PF01490">
    <property type="entry name" value="Aa_trans"/>
    <property type="match status" value="1"/>
</dbReference>
<evidence type="ECO:0000256" key="2">
    <source>
        <dbReference type="ARBA" id="ARBA00008066"/>
    </source>
</evidence>
<feature type="domain" description="Amino acid transporter transmembrane" evidence="9">
    <location>
        <begin position="23"/>
        <end position="318"/>
    </location>
</feature>
<feature type="transmembrane region" description="Helical" evidence="8">
    <location>
        <begin position="53"/>
        <end position="77"/>
    </location>
</feature>
<evidence type="ECO:0000256" key="3">
    <source>
        <dbReference type="ARBA" id="ARBA00022448"/>
    </source>
</evidence>
<evidence type="ECO:0000256" key="7">
    <source>
        <dbReference type="ARBA" id="ARBA00023136"/>
    </source>
</evidence>
<dbReference type="PANTHER" id="PTHR22950:SF458">
    <property type="entry name" value="SODIUM-COUPLED NEUTRAL AMINO ACID TRANSPORTER 11-RELATED"/>
    <property type="match status" value="1"/>
</dbReference>
<feature type="transmembrane region" description="Helical" evidence="8">
    <location>
        <begin position="515"/>
        <end position="535"/>
    </location>
</feature>
<feature type="transmembrane region" description="Helical" evidence="8">
    <location>
        <begin position="261"/>
        <end position="281"/>
    </location>
</feature>
<accession>A0A9W7CG44</accession>
<sequence>MQPPNSARLDSFTLRYYLDHRFSSITQSTFSLSLSFISTVSPGLPYAFSDLNPPLACLLLLTCGLIVRFTGRILIMLADTKRLFYVDRFMNLAAGRIGGWIWLIFQGLYLNGALAINLKQAGSVVLVALPENWVKDNIISVFPESWREGDGLMGYIFGKEMTACIIFYAVMTVPFLINFRSLPSISTLSLFSLIAYGCVILTFCVDAVLRFKGDQDGGMQNITLTGWGNDEDGDNDGDEDDFAGDGNGFVQDWLLPQPTSLTVIGTVLYCFGNGFNSLVIYNNLRMRRIERGLNVMERSSNISLALIFLFTVSGFAAYLPRHNEDGEGGMLRINIFRHEGDSDDDDTKIGMRAARIFFVLFCYFKFALDLLLAKSAFKRLRRKVLACVGVGGREASTTCYLCFCCFMGGAGGEEGGDDERNANRSMADDSLFEHNNNNFISTPGEGGFSSSENSSARPSHDIQSGIVVNMGGGGAEDPLLAGGEEQQWAMEDADEAERERESSSRRCCQIKFGRTSIQISLGLAVWLIALVIAVAPKSAALIVVVGSLNATFLGVILPAFIYLKLKPVNTDFGEIGFCGMAPNHWYAMGVIVSGVVFWTCSVIGGVQFGINQF</sequence>
<dbReference type="EMBL" id="BRXX01000311">
    <property type="protein sequence ID" value="GMI04034.1"/>
    <property type="molecule type" value="Genomic_DNA"/>
</dbReference>
<keyword evidence="4 8" id="KW-0812">Transmembrane</keyword>
<feature type="transmembrane region" description="Helical" evidence="8">
    <location>
        <begin position="353"/>
        <end position="373"/>
    </location>
</feature>
<comment type="caution">
    <text evidence="10">The sequence shown here is derived from an EMBL/GenBank/DDBJ whole genome shotgun (WGS) entry which is preliminary data.</text>
</comment>
<evidence type="ECO:0000256" key="8">
    <source>
        <dbReference type="SAM" id="Phobius"/>
    </source>
</evidence>
<dbReference type="GO" id="GO:0016020">
    <property type="term" value="C:membrane"/>
    <property type="evidence" value="ECO:0007669"/>
    <property type="project" value="UniProtKB-SubCell"/>
</dbReference>
<protein>
    <recommendedName>
        <fullName evidence="9">Amino acid transporter transmembrane domain-containing protein</fullName>
    </recommendedName>
</protein>
<keyword evidence="6 8" id="KW-1133">Transmembrane helix</keyword>
<dbReference type="InterPro" id="IPR013057">
    <property type="entry name" value="AA_transpt_TM"/>
</dbReference>
<organism evidence="10 11">
    <name type="scientific">Triparma verrucosa</name>
    <dbReference type="NCBI Taxonomy" id="1606542"/>
    <lineage>
        <taxon>Eukaryota</taxon>
        <taxon>Sar</taxon>
        <taxon>Stramenopiles</taxon>
        <taxon>Ochrophyta</taxon>
        <taxon>Bolidophyceae</taxon>
        <taxon>Parmales</taxon>
        <taxon>Triparmaceae</taxon>
        <taxon>Triparma</taxon>
    </lineage>
</organism>
<evidence type="ECO:0000256" key="6">
    <source>
        <dbReference type="ARBA" id="ARBA00022989"/>
    </source>
</evidence>
<evidence type="ECO:0000256" key="5">
    <source>
        <dbReference type="ARBA" id="ARBA00022970"/>
    </source>
</evidence>
<dbReference type="Proteomes" id="UP001165160">
    <property type="component" value="Unassembled WGS sequence"/>
</dbReference>
<feature type="transmembrane region" description="Helical" evidence="8">
    <location>
        <begin position="89"/>
        <end position="109"/>
    </location>
</feature>
<evidence type="ECO:0000313" key="11">
    <source>
        <dbReference type="Proteomes" id="UP001165160"/>
    </source>
</evidence>
<dbReference type="PANTHER" id="PTHR22950">
    <property type="entry name" value="AMINO ACID TRANSPORTER"/>
    <property type="match status" value="1"/>
</dbReference>
<feature type="transmembrane region" description="Helical" evidence="8">
    <location>
        <begin position="188"/>
        <end position="209"/>
    </location>
</feature>
<evidence type="ECO:0000259" key="9">
    <source>
        <dbReference type="Pfam" id="PF01490"/>
    </source>
</evidence>
<dbReference type="AlphaFoldDB" id="A0A9W7CG44"/>
<dbReference type="GO" id="GO:0015179">
    <property type="term" value="F:L-amino acid transmembrane transporter activity"/>
    <property type="evidence" value="ECO:0007669"/>
    <property type="project" value="TreeGrafter"/>
</dbReference>
<reference evidence="11" key="1">
    <citation type="journal article" date="2023" name="Commun. Biol.">
        <title>Genome analysis of Parmales, the sister group of diatoms, reveals the evolutionary specialization of diatoms from phago-mixotrophs to photoautotrophs.</title>
        <authorList>
            <person name="Ban H."/>
            <person name="Sato S."/>
            <person name="Yoshikawa S."/>
            <person name="Yamada K."/>
            <person name="Nakamura Y."/>
            <person name="Ichinomiya M."/>
            <person name="Sato N."/>
            <person name="Blanc-Mathieu R."/>
            <person name="Endo H."/>
            <person name="Kuwata A."/>
            <person name="Ogata H."/>
        </authorList>
    </citation>
    <scope>NUCLEOTIDE SEQUENCE [LARGE SCALE GENOMIC DNA]</scope>
    <source>
        <strain evidence="11">NIES 3699</strain>
    </source>
</reference>
<keyword evidence="7 8" id="KW-0472">Membrane</keyword>
<name>A0A9W7CG44_9STRA</name>
<evidence type="ECO:0000256" key="1">
    <source>
        <dbReference type="ARBA" id="ARBA00004141"/>
    </source>
</evidence>
<proteinExistence type="inferred from homology"/>
<feature type="transmembrane region" description="Helical" evidence="8">
    <location>
        <begin position="584"/>
        <end position="610"/>
    </location>
</feature>
<keyword evidence="11" id="KW-1185">Reference proteome</keyword>
<comment type="subcellular location">
    <subcellularLocation>
        <location evidence="1">Membrane</location>
        <topology evidence="1">Multi-pass membrane protein</topology>
    </subcellularLocation>
</comment>
<evidence type="ECO:0000313" key="10">
    <source>
        <dbReference type="EMBL" id="GMI04034.1"/>
    </source>
</evidence>
<evidence type="ECO:0000256" key="4">
    <source>
        <dbReference type="ARBA" id="ARBA00022692"/>
    </source>
</evidence>
<feature type="transmembrane region" description="Helical" evidence="8">
    <location>
        <begin position="541"/>
        <end position="563"/>
    </location>
</feature>
<keyword evidence="5" id="KW-0029">Amino-acid transport</keyword>
<gene>
    <name evidence="10" type="ORF">TrVE_jg11193</name>
</gene>
<feature type="transmembrane region" description="Helical" evidence="8">
    <location>
        <begin position="302"/>
        <end position="320"/>
    </location>
</feature>
<keyword evidence="3" id="KW-0813">Transport</keyword>
<feature type="transmembrane region" description="Helical" evidence="8">
    <location>
        <begin position="152"/>
        <end position="176"/>
    </location>
</feature>